<reference evidence="1" key="1">
    <citation type="submission" date="2022-04" db="EMBL/GenBank/DDBJ databases">
        <title>Jade perch genome.</title>
        <authorList>
            <person name="Chao B."/>
        </authorList>
    </citation>
    <scope>NUCLEOTIDE SEQUENCE</scope>
    <source>
        <strain evidence="1">CB-2022</strain>
    </source>
</reference>
<evidence type="ECO:0000313" key="2">
    <source>
        <dbReference type="Proteomes" id="UP000831701"/>
    </source>
</evidence>
<keyword evidence="2" id="KW-1185">Reference proteome</keyword>
<comment type="caution">
    <text evidence="1">The sequence shown here is derived from an EMBL/GenBank/DDBJ whole genome shotgun (WGS) entry which is preliminary data.</text>
</comment>
<sequence length="327" mass="38152">MDYRVLAVFIYFAPAPTAKKKYTLITSALNWLNAQAYCREYYTDLAMIDNDDENADFLSVKGIYTVWIGLYRIPWTWSDNSKASFTNWMSGRPDNFNLVQHCVAHKEGHLWDDENCNDKYPFLCNEGFGLTSCTHLTLRQYRYVNLPMTWADARQYCREKHADLATFESMDDINRLQPSNTYTLPAWIGLNDDPRSWKGAMTNDENSWRWSTTAPTPTNKKKYTLITNALNWTDAQAYCREYYTDLAMIENDDENADFLSVKGTVPLWIGLYRIPWTWSDNSKASFTNWMSGRPDNLDGVQHCVAHKEGHLWDDENCNDKHPFFCNE</sequence>
<gene>
    <name evidence="1" type="ORF">L3Q82_013006</name>
</gene>
<feature type="non-terminal residue" evidence="1">
    <location>
        <position position="327"/>
    </location>
</feature>
<proteinExistence type="predicted"/>
<evidence type="ECO:0000313" key="1">
    <source>
        <dbReference type="EMBL" id="KAI3360772.1"/>
    </source>
</evidence>
<name>A0ACB8W0Q7_9TELE</name>
<protein>
    <submittedName>
        <fullName evidence="1">Uncharacterized protein</fullName>
    </submittedName>
</protein>
<accession>A0ACB8W0Q7</accession>
<dbReference type="EMBL" id="CM041546">
    <property type="protein sequence ID" value="KAI3360772.1"/>
    <property type="molecule type" value="Genomic_DNA"/>
</dbReference>
<dbReference type="Proteomes" id="UP000831701">
    <property type="component" value="Chromosome 16"/>
</dbReference>
<organism evidence="1 2">
    <name type="scientific">Scortum barcoo</name>
    <name type="common">barcoo grunter</name>
    <dbReference type="NCBI Taxonomy" id="214431"/>
    <lineage>
        <taxon>Eukaryota</taxon>
        <taxon>Metazoa</taxon>
        <taxon>Chordata</taxon>
        <taxon>Craniata</taxon>
        <taxon>Vertebrata</taxon>
        <taxon>Euteleostomi</taxon>
        <taxon>Actinopterygii</taxon>
        <taxon>Neopterygii</taxon>
        <taxon>Teleostei</taxon>
        <taxon>Neoteleostei</taxon>
        <taxon>Acanthomorphata</taxon>
        <taxon>Eupercaria</taxon>
        <taxon>Centrarchiformes</taxon>
        <taxon>Terapontoidei</taxon>
        <taxon>Terapontidae</taxon>
        <taxon>Scortum</taxon>
    </lineage>
</organism>